<evidence type="ECO:0000259" key="12">
    <source>
        <dbReference type="Pfam" id="PF01699"/>
    </source>
</evidence>
<feature type="transmembrane region" description="Helical" evidence="10">
    <location>
        <begin position="112"/>
        <end position="131"/>
    </location>
</feature>
<keyword evidence="3 10" id="KW-0813">Transport</keyword>
<feature type="transmembrane region" description="Helical" evidence="10">
    <location>
        <begin position="209"/>
        <end position="232"/>
    </location>
</feature>
<keyword evidence="7 10" id="KW-1133">Transmembrane helix</keyword>
<evidence type="ECO:0000256" key="2">
    <source>
        <dbReference type="ARBA" id="ARBA00008170"/>
    </source>
</evidence>
<dbReference type="Pfam" id="PF01699">
    <property type="entry name" value="Na_Ca_ex"/>
    <property type="match status" value="2"/>
</dbReference>
<dbReference type="NCBIfam" id="TIGR00846">
    <property type="entry name" value="caca2"/>
    <property type="match status" value="1"/>
</dbReference>
<evidence type="ECO:0000256" key="11">
    <source>
        <dbReference type="SAM" id="MobiDB-lite"/>
    </source>
</evidence>
<comment type="subcellular location">
    <subcellularLocation>
        <location evidence="1">Endomembrane system</location>
        <topology evidence="1">Multi-pass membrane protein</topology>
    </subcellularLocation>
    <subcellularLocation>
        <location evidence="10">Vacuole membrane</location>
    </subcellularLocation>
</comment>
<feature type="transmembrane region" description="Helical" evidence="10">
    <location>
        <begin position="244"/>
        <end position="265"/>
    </location>
</feature>
<keyword evidence="4 10" id="KW-0109">Calcium transport</keyword>
<dbReference type="RefSeq" id="XP_069197053.1">
    <property type="nucleotide sequence ID" value="XM_069344622.1"/>
</dbReference>
<dbReference type="NCBIfam" id="TIGR00378">
    <property type="entry name" value="cax"/>
    <property type="match status" value="1"/>
</dbReference>
<feature type="domain" description="Sodium/calcium exchanger membrane region" evidence="12">
    <location>
        <begin position="111"/>
        <end position="267"/>
    </location>
</feature>
<evidence type="ECO:0000256" key="5">
    <source>
        <dbReference type="ARBA" id="ARBA00022692"/>
    </source>
</evidence>
<keyword evidence="9 10" id="KW-0472">Membrane</keyword>
<name>A0ABR3P3W1_9PEZI</name>
<proteinExistence type="inferred from homology"/>
<dbReference type="PANTHER" id="PTHR31503">
    <property type="entry name" value="VACUOLAR CALCIUM ION TRANSPORTER"/>
    <property type="match status" value="1"/>
</dbReference>
<dbReference type="InterPro" id="IPR004798">
    <property type="entry name" value="CAX-like"/>
</dbReference>
<feature type="transmembrane region" description="Helical" evidence="10">
    <location>
        <begin position="421"/>
        <end position="441"/>
    </location>
</feature>
<feature type="transmembrane region" description="Helical" evidence="10">
    <location>
        <begin position="82"/>
        <end position="106"/>
    </location>
</feature>
<dbReference type="InterPro" id="IPR004713">
    <property type="entry name" value="CaH_exchang"/>
</dbReference>
<gene>
    <name evidence="13" type="ORF">AAFC00_004911</name>
</gene>
<keyword evidence="14" id="KW-1185">Reference proteome</keyword>
<evidence type="ECO:0000256" key="7">
    <source>
        <dbReference type="ARBA" id="ARBA00022989"/>
    </source>
</evidence>
<evidence type="ECO:0000313" key="13">
    <source>
        <dbReference type="EMBL" id="KAL1297371.1"/>
    </source>
</evidence>
<feature type="transmembrane region" description="Helical" evidence="10">
    <location>
        <begin position="176"/>
        <end position="197"/>
    </location>
</feature>
<keyword evidence="10" id="KW-0050">Antiport</keyword>
<feature type="transmembrane region" description="Helical" evidence="10">
    <location>
        <begin position="143"/>
        <end position="164"/>
    </location>
</feature>
<evidence type="ECO:0000256" key="4">
    <source>
        <dbReference type="ARBA" id="ARBA00022568"/>
    </source>
</evidence>
<feature type="transmembrane region" description="Helical" evidence="10">
    <location>
        <begin position="296"/>
        <end position="315"/>
    </location>
</feature>
<feature type="compositionally biased region" description="Polar residues" evidence="11">
    <location>
        <begin position="17"/>
        <end position="26"/>
    </location>
</feature>
<comment type="function">
    <text evidence="10">Has a role in promoting intracellular calcium ion sequestration via the exchange of calcium ions for hydrogen ions across the vacuolar membrane. Involved also in manganese ion homeostasis via its uptake into the vacuole.</text>
</comment>
<keyword evidence="10" id="KW-0926">Vacuole</keyword>
<organism evidence="13 14">
    <name type="scientific">Neodothiora populina</name>
    <dbReference type="NCBI Taxonomy" id="2781224"/>
    <lineage>
        <taxon>Eukaryota</taxon>
        <taxon>Fungi</taxon>
        <taxon>Dikarya</taxon>
        <taxon>Ascomycota</taxon>
        <taxon>Pezizomycotina</taxon>
        <taxon>Dothideomycetes</taxon>
        <taxon>Dothideomycetidae</taxon>
        <taxon>Dothideales</taxon>
        <taxon>Dothioraceae</taxon>
        <taxon>Neodothiora</taxon>
    </lineage>
</organism>
<dbReference type="PANTHER" id="PTHR31503:SF22">
    <property type="entry name" value="VACUOLAR CALCIUM ION TRANSPORTER"/>
    <property type="match status" value="1"/>
</dbReference>
<dbReference type="InterPro" id="IPR004837">
    <property type="entry name" value="NaCa_Exmemb"/>
</dbReference>
<evidence type="ECO:0000313" key="14">
    <source>
        <dbReference type="Proteomes" id="UP001562354"/>
    </source>
</evidence>
<dbReference type="EMBL" id="JBFMKM010000016">
    <property type="protein sequence ID" value="KAL1297371.1"/>
    <property type="molecule type" value="Genomic_DNA"/>
</dbReference>
<comment type="caution">
    <text evidence="13">The sequence shown here is derived from an EMBL/GenBank/DDBJ whole genome shotgun (WGS) entry which is preliminary data.</text>
</comment>
<evidence type="ECO:0000256" key="6">
    <source>
        <dbReference type="ARBA" id="ARBA00022837"/>
    </source>
</evidence>
<accession>A0ABR3P3W1</accession>
<evidence type="ECO:0000256" key="9">
    <source>
        <dbReference type="ARBA" id="ARBA00023136"/>
    </source>
</evidence>
<dbReference type="Gene3D" id="1.20.1420.30">
    <property type="entry name" value="NCX, central ion-binding region"/>
    <property type="match status" value="1"/>
</dbReference>
<feature type="domain" description="Sodium/calcium exchanger membrane region" evidence="12">
    <location>
        <begin position="298"/>
        <end position="439"/>
    </location>
</feature>
<feature type="region of interest" description="Disordered" evidence="11">
    <location>
        <begin position="1"/>
        <end position="39"/>
    </location>
</feature>
<keyword evidence="6 10" id="KW-0106">Calcium</keyword>
<dbReference type="InterPro" id="IPR044880">
    <property type="entry name" value="NCX_ion-bd_dom_sf"/>
</dbReference>
<feature type="compositionally biased region" description="Basic residues" evidence="11">
    <location>
        <begin position="1"/>
        <end position="13"/>
    </location>
</feature>
<dbReference type="Proteomes" id="UP001562354">
    <property type="component" value="Unassembled WGS sequence"/>
</dbReference>
<sequence>MNRVKSSFHKHGRGSNDWGSRSNTMNGDGVGNGSTEHTPLMQGARESLGNLNSRRPHLNVNAYDDDERAWIRYPMRFISTTWAVLASNYVNFLLVFVPAGIVLGVLNVNPTATFIVNFLAIVPLAALLSFATEELSVKLGQTLGGLMNATFGNAVELIVSIVALRQGEIRIVQASMLGSILSNILLVLGCCFVVGGWRYHEQSFNSTVASTMSSLMAVASASLIIPATLYAVLANSKSSSTDNILILSHGTAIILLILYCLYLFFQLKTHASLFDEEEQEEGADAKEPEVLTPIPAGIALLLVTLLVAVCAEYLVDSIDAIVEEAHISKTFIGLILLPIVGNAAEHVTACVVAYKNKMDLAIGVAIGSSMQIALFVTPFLVILGWIIGQPMTLNFQVFETVTFFVSILVVNYLIQDGKSNYLEGAMCLGTYIIIALAFYVYPDDAGVPGVKSN</sequence>
<evidence type="ECO:0000256" key="10">
    <source>
        <dbReference type="RuleBase" id="RU365028"/>
    </source>
</evidence>
<feature type="transmembrane region" description="Helical" evidence="10">
    <location>
        <begin position="361"/>
        <end position="387"/>
    </location>
</feature>
<dbReference type="GeneID" id="95978611"/>
<feature type="transmembrane region" description="Helical" evidence="10">
    <location>
        <begin position="393"/>
        <end position="414"/>
    </location>
</feature>
<evidence type="ECO:0000256" key="8">
    <source>
        <dbReference type="ARBA" id="ARBA00023065"/>
    </source>
</evidence>
<evidence type="ECO:0000256" key="1">
    <source>
        <dbReference type="ARBA" id="ARBA00004127"/>
    </source>
</evidence>
<comment type="caution">
    <text evidence="10">Lacks conserved residue(s) required for the propagation of feature annotation.</text>
</comment>
<evidence type="ECO:0000256" key="3">
    <source>
        <dbReference type="ARBA" id="ARBA00022448"/>
    </source>
</evidence>
<keyword evidence="8 10" id="KW-0406">Ion transport</keyword>
<reference evidence="13 14" key="1">
    <citation type="submission" date="2024-07" db="EMBL/GenBank/DDBJ databases">
        <title>Draft sequence of the Neodothiora populina.</title>
        <authorList>
            <person name="Drown D.D."/>
            <person name="Schuette U.S."/>
            <person name="Buechlein A.B."/>
            <person name="Rusch D.R."/>
            <person name="Winton L.W."/>
            <person name="Adams G.A."/>
        </authorList>
    </citation>
    <scope>NUCLEOTIDE SEQUENCE [LARGE SCALE GENOMIC DNA]</scope>
    <source>
        <strain evidence="13 14">CPC 39397</strain>
    </source>
</reference>
<keyword evidence="5 10" id="KW-0812">Transmembrane</keyword>
<comment type="similarity">
    <text evidence="2 10">Belongs to the Ca(2+):cation antiporter (CaCA) (TC 2.A.19) family.</text>
</comment>
<protein>
    <recommendedName>
        <fullName evidence="10">Vacuolar calcium ion transporter</fullName>
    </recommendedName>
</protein>